<evidence type="ECO:0000256" key="2">
    <source>
        <dbReference type="SAM" id="Phobius"/>
    </source>
</evidence>
<keyword evidence="4" id="KW-1185">Reference proteome</keyword>
<organism evidence="3 4">
    <name type="scientific">Cystoisospora suis</name>
    <dbReference type="NCBI Taxonomy" id="483139"/>
    <lineage>
        <taxon>Eukaryota</taxon>
        <taxon>Sar</taxon>
        <taxon>Alveolata</taxon>
        <taxon>Apicomplexa</taxon>
        <taxon>Conoidasida</taxon>
        <taxon>Coccidia</taxon>
        <taxon>Eucoccidiorida</taxon>
        <taxon>Eimeriorina</taxon>
        <taxon>Sarcocystidae</taxon>
        <taxon>Cystoisospora</taxon>
    </lineage>
</organism>
<gene>
    <name evidence="3" type="ORF">CSUI_009431</name>
</gene>
<comment type="caution">
    <text evidence="3">The sequence shown here is derived from an EMBL/GenBank/DDBJ whole genome shotgun (WGS) entry which is preliminary data.</text>
</comment>
<keyword evidence="3" id="KW-0808">Transferase</keyword>
<keyword evidence="2" id="KW-1133">Transmembrane helix</keyword>
<feature type="compositionally biased region" description="Basic residues" evidence="1">
    <location>
        <begin position="373"/>
        <end position="388"/>
    </location>
</feature>
<sequence>MTVNPRVFRGYLTLHEHRFHQQGQPRHKTERSFGLGGVEGEESLKSSSCVSSLFFSLFKSPRSSHPRGLRVFLFFLLLALFGIGGVFFLHFDYVSRIHELTTALSERSSSSSAPVTDREEKNLLIGVHTSLLQKEKHDGLSAEQKKEKEEERLYERKGAQRERTEEDNLSSSSSRGSVSVDQVEKEEEEEEEERESDRNEDDREEDLWIEKDGETDGENRKKEGIDSSINQKNAYQTHIWRKRASSTFKQMDGGTWDFTTALSLVDLKDHITRLKRESEKRRKENMQREGKEEEEEEPRSLHTHGVAVVLLLPDDTSLTSSAVHTLQALLDVRNACPMRKLFPIIVSQAGTSAWSSSVVGSFCVGPLGAYHMQMKKKKRKKMKKRRSTRSSDTDLLFSSSSLSAFSRNEKEEEEQETKGEKDTNINKKEEEEAEKDGRRKSKHTQQELEEKEEEMRDLLEWSARQVFEGIQLPFSIFLEPHLE</sequence>
<feature type="region of interest" description="Disordered" evidence="1">
    <location>
        <begin position="134"/>
        <end position="229"/>
    </location>
</feature>
<feature type="compositionally biased region" description="Basic and acidic residues" evidence="1">
    <location>
        <begin position="278"/>
        <end position="291"/>
    </location>
</feature>
<feature type="compositionally biased region" description="Acidic residues" evidence="1">
    <location>
        <begin position="184"/>
        <end position="194"/>
    </location>
</feature>
<feature type="region of interest" description="Disordered" evidence="1">
    <location>
        <begin position="278"/>
        <end position="302"/>
    </location>
</feature>
<dbReference type="VEuPathDB" id="ToxoDB:CSUI_009431"/>
<dbReference type="EMBL" id="MIGC01005617">
    <property type="protein sequence ID" value="PHJ16750.1"/>
    <property type="molecule type" value="Genomic_DNA"/>
</dbReference>
<feature type="compositionally biased region" description="Basic and acidic residues" evidence="1">
    <location>
        <begin position="134"/>
        <end position="166"/>
    </location>
</feature>
<dbReference type="GO" id="GO:0016757">
    <property type="term" value="F:glycosyltransferase activity"/>
    <property type="evidence" value="ECO:0007669"/>
    <property type="project" value="UniProtKB-KW"/>
</dbReference>
<evidence type="ECO:0000313" key="4">
    <source>
        <dbReference type="Proteomes" id="UP000221165"/>
    </source>
</evidence>
<feature type="non-terminal residue" evidence="3">
    <location>
        <position position="483"/>
    </location>
</feature>
<keyword evidence="2" id="KW-0812">Transmembrane</keyword>
<dbReference type="RefSeq" id="XP_067918475.1">
    <property type="nucleotide sequence ID" value="XM_068069547.1"/>
</dbReference>
<accession>A0A2C6K3I5</accession>
<name>A0A2C6K3I5_9APIC</name>
<keyword evidence="2" id="KW-0472">Membrane</keyword>
<evidence type="ECO:0000256" key="1">
    <source>
        <dbReference type="SAM" id="MobiDB-lite"/>
    </source>
</evidence>
<feature type="compositionally biased region" description="Basic and acidic residues" evidence="1">
    <location>
        <begin position="444"/>
        <end position="455"/>
    </location>
</feature>
<feature type="compositionally biased region" description="Low complexity" evidence="1">
    <location>
        <begin position="393"/>
        <end position="406"/>
    </location>
</feature>
<dbReference type="Proteomes" id="UP000221165">
    <property type="component" value="Unassembled WGS sequence"/>
</dbReference>
<protein>
    <submittedName>
        <fullName evidence="3">Alpha--mannosyl-glycoprotein 2-beta-n-acetylglucosaminyltransferase</fullName>
    </submittedName>
</protein>
<proteinExistence type="predicted"/>
<keyword evidence="3" id="KW-0328">Glycosyltransferase</keyword>
<feature type="compositionally biased region" description="Basic and acidic residues" evidence="1">
    <location>
        <begin position="195"/>
        <end position="225"/>
    </location>
</feature>
<evidence type="ECO:0000313" key="3">
    <source>
        <dbReference type="EMBL" id="PHJ16750.1"/>
    </source>
</evidence>
<dbReference type="OrthoDB" id="331647at2759"/>
<dbReference type="AlphaFoldDB" id="A0A2C6K3I5"/>
<feature type="compositionally biased region" description="Basic and acidic residues" evidence="1">
    <location>
        <begin position="416"/>
        <end position="430"/>
    </location>
</feature>
<feature type="compositionally biased region" description="Low complexity" evidence="1">
    <location>
        <begin position="170"/>
        <end position="180"/>
    </location>
</feature>
<feature type="transmembrane region" description="Helical" evidence="2">
    <location>
        <begin position="71"/>
        <end position="91"/>
    </location>
</feature>
<dbReference type="GeneID" id="94432758"/>
<reference evidence="3 4" key="1">
    <citation type="journal article" date="2017" name="Int. J. Parasitol.">
        <title>The genome of the protozoan parasite Cystoisospora suis and a reverse vaccinology approach to identify vaccine candidates.</title>
        <authorList>
            <person name="Palmieri N."/>
            <person name="Shrestha A."/>
            <person name="Ruttkowski B."/>
            <person name="Beck T."/>
            <person name="Vogl C."/>
            <person name="Tomley F."/>
            <person name="Blake D.P."/>
            <person name="Joachim A."/>
        </authorList>
    </citation>
    <scope>NUCLEOTIDE SEQUENCE [LARGE SCALE GENOMIC DNA]</scope>
    <source>
        <strain evidence="3 4">Wien I</strain>
    </source>
</reference>
<feature type="region of interest" description="Disordered" evidence="1">
    <location>
        <begin position="373"/>
        <end position="455"/>
    </location>
</feature>